<dbReference type="InParanoid" id="M7Y6M3"/>
<comment type="caution">
    <text evidence="1">The sequence shown here is derived from an EMBL/GenBank/DDBJ whole genome shotgun (WGS) entry which is preliminary data.</text>
</comment>
<reference evidence="1" key="1">
    <citation type="submission" date="2013-01" db="EMBL/GenBank/DDBJ databases">
        <title>Genome assembly of Mariniradius saccharolyticus AK6.</title>
        <authorList>
            <person name="Vaidya B."/>
            <person name="Khatri I."/>
            <person name="Tanuku N.R.S."/>
            <person name="Subramanian S."/>
            <person name="Pinnaka A."/>
        </authorList>
    </citation>
    <scope>NUCLEOTIDE SEQUENCE [LARGE SCALE GENOMIC DNA]</scope>
    <source>
        <strain evidence="1">AK6</strain>
    </source>
</reference>
<evidence type="ECO:0000313" key="2">
    <source>
        <dbReference type="Proteomes" id="UP000010953"/>
    </source>
</evidence>
<dbReference type="AlphaFoldDB" id="M7Y6M3"/>
<proteinExistence type="predicted"/>
<organism evidence="1 2">
    <name type="scientific">Mariniradius saccharolyticus AK6</name>
    <dbReference type="NCBI Taxonomy" id="1239962"/>
    <lineage>
        <taxon>Bacteria</taxon>
        <taxon>Pseudomonadati</taxon>
        <taxon>Bacteroidota</taxon>
        <taxon>Cytophagia</taxon>
        <taxon>Cytophagales</taxon>
        <taxon>Cyclobacteriaceae</taxon>
        <taxon>Mariniradius</taxon>
    </lineage>
</organism>
<dbReference type="STRING" id="1239962.C943_00872"/>
<dbReference type="Proteomes" id="UP000010953">
    <property type="component" value="Unassembled WGS sequence"/>
</dbReference>
<sequence length="37" mass="4202">MGTNSSENVRPIKTKPKQNLTKQKMNVVDVNILCPKF</sequence>
<protein>
    <submittedName>
        <fullName evidence="1">Uncharacterized protein</fullName>
    </submittedName>
</protein>
<name>M7Y6M3_9BACT</name>
<keyword evidence="2" id="KW-1185">Reference proteome</keyword>
<accession>M7Y6M3</accession>
<dbReference type="EMBL" id="AMZY02000011">
    <property type="protein sequence ID" value="EMS32866.1"/>
    <property type="molecule type" value="Genomic_DNA"/>
</dbReference>
<evidence type="ECO:0000313" key="1">
    <source>
        <dbReference type="EMBL" id="EMS32866.1"/>
    </source>
</evidence>
<gene>
    <name evidence="1" type="ORF">C943_00872</name>
</gene>